<name>A0A6V8SBJ3_9CLOT</name>
<gene>
    <name evidence="2" type="ORF">bsdtw1_00266</name>
</gene>
<dbReference type="RefSeq" id="WP_183275787.1">
    <property type="nucleotide sequence ID" value="NZ_BLZR01000001.1"/>
</dbReference>
<evidence type="ECO:0000256" key="1">
    <source>
        <dbReference type="SAM" id="Phobius"/>
    </source>
</evidence>
<feature type="transmembrane region" description="Helical" evidence="1">
    <location>
        <begin position="207"/>
        <end position="223"/>
    </location>
</feature>
<keyword evidence="1" id="KW-0812">Transmembrane</keyword>
<feature type="transmembrane region" description="Helical" evidence="1">
    <location>
        <begin position="413"/>
        <end position="436"/>
    </location>
</feature>
<feature type="transmembrane region" description="Helical" evidence="1">
    <location>
        <begin position="113"/>
        <end position="132"/>
    </location>
</feature>
<keyword evidence="3" id="KW-1185">Reference proteome</keyword>
<organism evidence="2 3">
    <name type="scientific">Clostridium fungisolvens</name>
    <dbReference type="NCBI Taxonomy" id="1604897"/>
    <lineage>
        <taxon>Bacteria</taxon>
        <taxon>Bacillati</taxon>
        <taxon>Bacillota</taxon>
        <taxon>Clostridia</taxon>
        <taxon>Eubacteriales</taxon>
        <taxon>Clostridiaceae</taxon>
        <taxon>Clostridium</taxon>
    </lineage>
</organism>
<dbReference type="NCBIfam" id="TIGR04370">
    <property type="entry name" value="glyco_rpt_poly"/>
    <property type="match status" value="1"/>
</dbReference>
<sequence length="445" mass="51132">MILILALIQLIVFVFLIYKLYKIENDYFFPAIILIIKQIICESIYAILLYNDNSIMDLSISNYLSVPLNTAVCKALIIDTMAYIVLYCGIRFSKPKSYDVNKDQYNYVTSKKWRMNALIVILIGILSEILFFNKVGGFTYYFNNLYNRQVVSAGSNYINFTLIISIGVAAYVVSVISNWKRRVGLIPIVISGISLFAIVLYGGRNPILYLLVMVFGTINFLYKKISFKDFNKLKVILLTVVVVFLFILLPSLRDSDSIETINNKGFSSAFEVLSNTSIQTLTTANTLDRATFIYDYYTLDKWWLGKSYLEVIPSLIPRNIYKNKPAMDEGLYINSILSTHIDYHPFMPSDNFPVKSSFPVGISMGYINFGILGMIISMFLQGKLLSYLYYTAKKSRSFMWILIYLIFNLSFNFSNLGITSCIFNSVFIIFISVIFLNKRYMQIKE</sequence>
<evidence type="ECO:0000313" key="3">
    <source>
        <dbReference type="Proteomes" id="UP000580568"/>
    </source>
</evidence>
<feature type="transmembrane region" description="Helical" evidence="1">
    <location>
        <begin position="183"/>
        <end position="201"/>
    </location>
</feature>
<dbReference type="EMBL" id="BLZR01000001">
    <property type="protein sequence ID" value="GFP74221.1"/>
    <property type="molecule type" value="Genomic_DNA"/>
</dbReference>
<dbReference type="AlphaFoldDB" id="A0A6V8SBJ3"/>
<keyword evidence="1" id="KW-1133">Transmembrane helix</keyword>
<feature type="transmembrane region" description="Helical" evidence="1">
    <location>
        <begin position="68"/>
        <end position="92"/>
    </location>
</feature>
<dbReference type="Proteomes" id="UP000580568">
    <property type="component" value="Unassembled WGS sequence"/>
</dbReference>
<comment type="caution">
    <text evidence="2">The sequence shown here is derived from an EMBL/GenBank/DDBJ whole genome shotgun (WGS) entry which is preliminary data.</text>
</comment>
<feature type="transmembrane region" description="Helical" evidence="1">
    <location>
        <begin position="235"/>
        <end position="252"/>
    </location>
</feature>
<feature type="transmembrane region" description="Helical" evidence="1">
    <location>
        <begin position="28"/>
        <end position="48"/>
    </location>
</feature>
<feature type="transmembrane region" description="Helical" evidence="1">
    <location>
        <begin position="358"/>
        <end position="380"/>
    </location>
</feature>
<protein>
    <recommendedName>
        <fullName evidence="4">Oligosaccharide repeat unit polymerase</fullName>
    </recommendedName>
</protein>
<feature type="transmembrane region" description="Helical" evidence="1">
    <location>
        <begin position="6"/>
        <end position="21"/>
    </location>
</feature>
<evidence type="ECO:0008006" key="4">
    <source>
        <dbReference type="Google" id="ProtNLM"/>
    </source>
</evidence>
<reference evidence="2 3" key="1">
    <citation type="submission" date="2020-07" db="EMBL/GenBank/DDBJ databases">
        <title>A new beta-1,3-glucan-decomposing anaerobic bacterium isolated from anoxic soil subjected to biological soil disinfestation.</title>
        <authorList>
            <person name="Ueki A."/>
            <person name="Tonouchi A."/>
        </authorList>
    </citation>
    <scope>NUCLEOTIDE SEQUENCE [LARGE SCALE GENOMIC DNA]</scope>
    <source>
        <strain evidence="2 3">TW1</strain>
    </source>
</reference>
<evidence type="ECO:0000313" key="2">
    <source>
        <dbReference type="EMBL" id="GFP74221.1"/>
    </source>
</evidence>
<keyword evidence="1" id="KW-0472">Membrane</keyword>
<proteinExistence type="predicted"/>
<accession>A0A6V8SBJ3</accession>
<feature type="transmembrane region" description="Helical" evidence="1">
    <location>
        <begin position="157"/>
        <end position="176"/>
    </location>
</feature>